<accession>D3PLP0</accession>
<sequence length="202" mass="23411">MYLPQHFAVTDPAVLFDLMQRFSFATLVSVHEGRPFATQIPFTVYPERNLLASHMARANPQWTSFDQNQEVLVIFQGDHSYISPTWYAKHPSVPTWNYMTVHAYGKVQIVEEPEAVKALLHDLVVSYEQQWKMEELPQDYLHGMIKGIVAFQIEITRLFGKFKLSQNRSRADQERVIAALEQSPHPGDRAVARQMKKRLEQV</sequence>
<dbReference type="EMBL" id="CP001743">
    <property type="protein sequence ID" value="ADD29131.1"/>
    <property type="molecule type" value="Genomic_DNA"/>
</dbReference>
<evidence type="ECO:0000313" key="4">
    <source>
        <dbReference type="Proteomes" id="UP000013026"/>
    </source>
</evidence>
<dbReference type="Proteomes" id="UP000006655">
    <property type="component" value="Chromosome"/>
</dbReference>
<reference evidence="2 4" key="3">
    <citation type="submission" date="2013-04" db="EMBL/GenBank/DDBJ databases">
        <authorList>
            <person name="Chin J."/>
            <person name="Alexander D.H."/>
            <person name="Marks P."/>
            <person name="Korlach J."/>
            <person name="Clum A."/>
            <person name="Copeland A."/>
        </authorList>
    </citation>
    <scope>NUCLEOTIDE SEQUENCE [LARGE SCALE GENOMIC DNA]</scope>
    <source>
        <strain evidence="4">ATCC 35948 / DSM 1279 / VKM B-1258 / 21</strain>
        <strain evidence="2">DSM 1279</strain>
    </source>
</reference>
<reference evidence="2" key="2">
    <citation type="submission" date="2013-04" db="EMBL/GenBank/DDBJ databases">
        <title>Non-Hybrid, Finished Microbial Genome Assemblies from Long-Read SMRT Sequencing Data.</title>
        <authorList>
            <person name="Klammer A."/>
            <person name="Drake J."/>
            <person name="Heiner C."/>
            <person name="Clum A."/>
            <person name="Copeland A."/>
            <person name="Huddleston J."/>
            <person name="Eichler E."/>
            <person name="Turner S.W."/>
        </authorList>
    </citation>
    <scope>NUCLEOTIDE SEQUENCE</scope>
    <source>
        <strain evidence="2">DSM 1279</strain>
    </source>
</reference>
<dbReference type="InterPro" id="IPR007396">
    <property type="entry name" value="TR_PAI2-type"/>
</dbReference>
<dbReference type="PANTHER" id="PTHR35802">
    <property type="entry name" value="PROTEASE SYNTHASE AND SPORULATION PROTEIN PAI 2"/>
    <property type="match status" value="1"/>
</dbReference>
<dbReference type="eggNOG" id="COG2808">
    <property type="taxonomic scope" value="Bacteria"/>
</dbReference>
<gene>
    <name evidence="1" type="ordered locus">Mrub_2380</name>
    <name evidence="2" type="ORF">K649_10630</name>
</gene>
<evidence type="ECO:0000313" key="1">
    <source>
        <dbReference type="EMBL" id="ADD29131.1"/>
    </source>
</evidence>
<dbReference type="KEGG" id="mrb:Mrub_2380"/>
<proteinExistence type="predicted"/>
<dbReference type="STRING" id="504728.K649_10630"/>
<dbReference type="AlphaFoldDB" id="D3PLP0"/>
<keyword evidence="3" id="KW-1185">Reference proteome</keyword>
<dbReference type="Pfam" id="PF04299">
    <property type="entry name" value="FMN_bind_2"/>
    <property type="match status" value="1"/>
</dbReference>
<dbReference type="Proteomes" id="UP000013026">
    <property type="component" value="Chromosome"/>
</dbReference>
<dbReference type="EMBL" id="CP005385">
    <property type="protein sequence ID" value="AGK05418.1"/>
    <property type="molecule type" value="Genomic_DNA"/>
</dbReference>
<organism evidence="2 4">
    <name type="scientific">Meiothermus ruber (strain ATCC 35948 / DSM 1279 / VKM B-1258 / 21)</name>
    <name type="common">Thermus ruber</name>
    <dbReference type="NCBI Taxonomy" id="504728"/>
    <lineage>
        <taxon>Bacteria</taxon>
        <taxon>Thermotogati</taxon>
        <taxon>Deinococcota</taxon>
        <taxon>Deinococci</taxon>
        <taxon>Thermales</taxon>
        <taxon>Thermaceae</taxon>
        <taxon>Meiothermus</taxon>
    </lineage>
</organism>
<evidence type="ECO:0000313" key="3">
    <source>
        <dbReference type="Proteomes" id="UP000006655"/>
    </source>
</evidence>
<dbReference type="Gene3D" id="2.30.110.10">
    <property type="entry name" value="Electron Transport, Fmn-binding Protein, Chain A"/>
    <property type="match status" value="1"/>
</dbReference>
<evidence type="ECO:0000313" key="2">
    <source>
        <dbReference type="EMBL" id="AGK05418.1"/>
    </source>
</evidence>
<dbReference type="RefSeq" id="WP_013014629.1">
    <property type="nucleotide sequence ID" value="NC_013946.1"/>
</dbReference>
<dbReference type="InterPro" id="IPR012349">
    <property type="entry name" value="Split_barrel_FMN-bd"/>
</dbReference>
<dbReference type="KEGG" id="mre:K649_10630"/>
<dbReference type="SUPFAM" id="SSF50475">
    <property type="entry name" value="FMN-binding split barrel"/>
    <property type="match status" value="1"/>
</dbReference>
<dbReference type="OrthoDB" id="9794948at2"/>
<protein>
    <submittedName>
        <fullName evidence="2">FMN-binding negative transcriptional regulator</fullName>
    </submittedName>
</protein>
<dbReference type="PATRIC" id="fig|504728.9.peg.2190"/>
<dbReference type="PANTHER" id="PTHR35802:SF1">
    <property type="entry name" value="PROTEASE SYNTHASE AND SPORULATION PROTEIN PAI 2"/>
    <property type="match status" value="1"/>
</dbReference>
<dbReference type="PIRSF" id="PIRSF010372">
    <property type="entry name" value="PaiB"/>
    <property type="match status" value="1"/>
</dbReference>
<name>D3PLP0_MEIRD</name>
<reference evidence="1 3" key="1">
    <citation type="journal article" date="2010" name="Stand. Genomic Sci.">
        <title>Complete genome sequence of Meiothermus ruber type strain (21).</title>
        <authorList>
            <person name="Tindall B.J."/>
            <person name="Sikorski J."/>
            <person name="Lucas S."/>
            <person name="Goltsman E."/>
            <person name="Copeland A."/>
            <person name="Glavina Del Rio T."/>
            <person name="Nolan M."/>
            <person name="Tice H."/>
            <person name="Cheng J.F."/>
            <person name="Han C."/>
            <person name="Pitluck S."/>
            <person name="Liolios K."/>
            <person name="Ivanova N."/>
            <person name="Mavromatis K."/>
            <person name="Ovchinnikova G."/>
            <person name="Pati A."/>
            <person name="Fahnrich R."/>
            <person name="Goodwin L."/>
            <person name="Chen A."/>
            <person name="Palaniappan K."/>
            <person name="Land M."/>
            <person name="Hauser L."/>
            <person name="Chang Y.J."/>
            <person name="Jeffries C.D."/>
            <person name="Rohde M."/>
            <person name="Goker M."/>
            <person name="Woyke T."/>
            <person name="Bristow J."/>
            <person name="Eisen J.A."/>
            <person name="Markowitz V."/>
            <person name="Hugenholtz P."/>
            <person name="Kyrpides N.C."/>
            <person name="Klenk H.P."/>
            <person name="Lapidus A."/>
        </authorList>
    </citation>
    <scope>NUCLEOTIDE SEQUENCE [LARGE SCALE GENOMIC DNA]</scope>
    <source>
        <strain evidence="3">ATCC 35948 / DSM 1279 / VKM B-1258 / 21</strain>
        <strain evidence="1">DSM 1279</strain>
    </source>
</reference>